<dbReference type="EMBL" id="UYWX01000326">
    <property type="protein sequence ID" value="VDM18045.1"/>
    <property type="molecule type" value="Genomic_DNA"/>
</dbReference>
<keyword evidence="3" id="KW-1185">Reference proteome</keyword>
<dbReference type="STRING" id="6205.A0A0R3WL42"/>
<reference evidence="4" key="1">
    <citation type="submission" date="2017-02" db="UniProtKB">
        <authorList>
            <consortium name="WormBaseParasite"/>
        </authorList>
    </citation>
    <scope>IDENTIFICATION</scope>
</reference>
<evidence type="ECO:0000313" key="2">
    <source>
        <dbReference type="EMBL" id="VDM18045.1"/>
    </source>
</evidence>
<dbReference type="GO" id="GO:0005739">
    <property type="term" value="C:mitochondrion"/>
    <property type="evidence" value="ECO:0007669"/>
    <property type="project" value="InterPro"/>
</dbReference>
<dbReference type="Proteomes" id="UP000274429">
    <property type="component" value="Unassembled WGS sequence"/>
</dbReference>
<proteinExistence type="predicted"/>
<name>A0A0R3WL42_HYDTA</name>
<dbReference type="OrthoDB" id="16434at2759"/>
<dbReference type="GO" id="GO:0003735">
    <property type="term" value="F:structural constituent of ribosome"/>
    <property type="evidence" value="ECO:0007669"/>
    <property type="project" value="InterPro"/>
</dbReference>
<evidence type="ECO:0000313" key="3">
    <source>
        <dbReference type="Proteomes" id="UP000274429"/>
    </source>
</evidence>
<protein>
    <submittedName>
        <fullName evidence="4">28S ribosomal protein S34, mitochondrial</fullName>
    </submittedName>
</protein>
<reference evidence="2 3" key="2">
    <citation type="submission" date="2018-11" db="EMBL/GenBank/DDBJ databases">
        <authorList>
            <consortium name="Pathogen Informatics"/>
        </authorList>
    </citation>
    <scope>NUCLEOTIDE SEQUENCE [LARGE SCALE GENOMIC DNA]</scope>
</reference>
<evidence type="ECO:0000256" key="1">
    <source>
        <dbReference type="SAM" id="MobiDB-lite"/>
    </source>
</evidence>
<feature type="compositionally biased region" description="Polar residues" evidence="1">
    <location>
        <begin position="251"/>
        <end position="261"/>
    </location>
</feature>
<sequence length="275" mass="31003">MARIKYVGRPSLDFFGKYLSEIASNLCDRGVGRVVIKESEKRMYKEPCFYVIKEIEPLMSDSSGARCRAYAERVFRGHNFGIVSVPNSHEPDWRLLNIDEGRKLQDSTNLGLNRAPFVPVKCVAPMPPVLALKLLQMGKIPDDIVDASRQALSSSPITTAPEGRGFLLLTKIFEDPTLFQIPVEPAEDEKRRIFPCFQSQIAMPGGLVRKKDDDALNRRNYYYIRRSDTPGLRWRVELADSDVEDELLRLSSPSTHPQSSPLPVISADKAKHSRG</sequence>
<dbReference type="InterPro" id="IPR032053">
    <property type="entry name" value="Ribosomal_mS34"/>
</dbReference>
<organism evidence="4">
    <name type="scientific">Hydatigena taeniaeformis</name>
    <name type="common">Feline tapeworm</name>
    <name type="synonym">Taenia taeniaeformis</name>
    <dbReference type="NCBI Taxonomy" id="6205"/>
    <lineage>
        <taxon>Eukaryota</taxon>
        <taxon>Metazoa</taxon>
        <taxon>Spiralia</taxon>
        <taxon>Lophotrochozoa</taxon>
        <taxon>Platyhelminthes</taxon>
        <taxon>Cestoda</taxon>
        <taxon>Eucestoda</taxon>
        <taxon>Cyclophyllidea</taxon>
        <taxon>Taeniidae</taxon>
        <taxon>Hydatigera</taxon>
    </lineage>
</organism>
<accession>A0A0R3WL42</accession>
<dbReference type="Pfam" id="PF16053">
    <property type="entry name" value="MRP-S34"/>
    <property type="match status" value="1"/>
</dbReference>
<dbReference type="AlphaFoldDB" id="A0A0R3WL42"/>
<evidence type="ECO:0000313" key="4">
    <source>
        <dbReference type="WBParaSite" id="TTAC_0000147601-mRNA-1"/>
    </source>
</evidence>
<gene>
    <name evidence="2" type="ORF">TTAC_LOCUS1463</name>
</gene>
<feature type="region of interest" description="Disordered" evidence="1">
    <location>
        <begin position="248"/>
        <end position="275"/>
    </location>
</feature>
<dbReference type="WBParaSite" id="TTAC_0000147601-mRNA-1">
    <property type="protein sequence ID" value="TTAC_0000147601-mRNA-1"/>
    <property type="gene ID" value="TTAC_0000147601"/>
</dbReference>